<gene>
    <name evidence="1" type="ORF">EFL95_05315</name>
</gene>
<protein>
    <submittedName>
        <fullName evidence="1">Uncharacterized protein</fullName>
    </submittedName>
</protein>
<accession>A0A3N0DSB0</accession>
<evidence type="ECO:0000313" key="2">
    <source>
        <dbReference type="Proteomes" id="UP000277094"/>
    </source>
</evidence>
<evidence type="ECO:0000313" key="1">
    <source>
        <dbReference type="EMBL" id="RNL78514.1"/>
    </source>
</evidence>
<comment type="caution">
    <text evidence="1">The sequence shown here is derived from an EMBL/GenBank/DDBJ whole genome shotgun (WGS) entry which is preliminary data.</text>
</comment>
<reference evidence="1 2" key="1">
    <citation type="submission" date="2018-11" db="EMBL/GenBank/DDBJ databases">
        <authorList>
            <person name="Li F."/>
        </authorList>
    </citation>
    <scope>NUCLEOTIDE SEQUENCE [LARGE SCALE GENOMIC DNA]</scope>
    <source>
        <strain evidence="1 2">KIS18-7</strain>
    </source>
</reference>
<dbReference type="Proteomes" id="UP000277094">
    <property type="component" value="Unassembled WGS sequence"/>
</dbReference>
<dbReference type="AlphaFoldDB" id="A0A3N0DSB0"/>
<dbReference type="SUPFAM" id="SSF69304">
    <property type="entry name" value="Tricorn protease N-terminal domain"/>
    <property type="match status" value="1"/>
</dbReference>
<name>A0A3N0DSB0_9ACTN</name>
<keyword evidence="2" id="KW-1185">Reference proteome</keyword>
<proteinExistence type="predicted"/>
<organism evidence="1 2">
    <name type="scientific">Nocardioides marmorisolisilvae</name>
    <dbReference type="NCBI Taxonomy" id="1542737"/>
    <lineage>
        <taxon>Bacteria</taxon>
        <taxon>Bacillati</taxon>
        <taxon>Actinomycetota</taxon>
        <taxon>Actinomycetes</taxon>
        <taxon>Propionibacteriales</taxon>
        <taxon>Nocardioidaceae</taxon>
        <taxon>Nocardioides</taxon>
    </lineage>
</organism>
<dbReference type="EMBL" id="RJSG01000002">
    <property type="protein sequence ID" value="RNL78514.1"/>
    <property type="molecule type" value="Genomic_DNA"/>
</dbReference>
<sequence length="577" mass="64211">MSYKLPEVQMMSIYREGQGNGKKAYTCGPSATRNMVSAMYRYKTGAYKDFTEQAFASWEGTKEGVGTSRANVASALNANFSSFGHWTTSRPTSATSYFNTVTMDTYSFHQSVIANIDTMYLSFFPTNHNLKHFDFVYGYEMVGSTHYLWIGEEWDPVYIYGQSNYQSYGKHRELLTNRVHRDHDGLHPWNRFVRAKSAHCLLIAFILMGLSGCDRGHGPPKHALQSQNPETTDRGVVRPPIARTVKQIDLGGSVGAISGDSKRLVYPSRQEGDLDRASVMSVDLTTGKRRRVAHSAFPHGYVGWAGVSGSWTVFVDQSKAQGDGDMDVLWRVVAANPETHQLLTLLSNGQTPDPWVPWMSAGDDYIAWSSAERDGKRTAHEWLWRHDWSSPRTVMRHAVLTPGTESVSGDSLIYLGPSTGPHRQPEVGGDCWQVPLAGGSPTPLTHTGLAMGCAANDTWLVWTQHIDPETKSPPPDGIFDDPYEIWSEPIGGKPMLLHHGYSAGYWPIVAGHFTIWGTQDGRRVVQDLGDPRSVLFLARTNYWDLGAALDRSRFALPNENKPDDHAVVDLVDVARRS</sequence>